<organism evidence="10 11">
    <name type="scientific">Sulfitobacter litoralis</name>
    <dbReference type="NCBI Taxonomy" id="335975"/>
    <lineage>
        <taxon>Bacteria</taxon>
        <taxon>Pseudomonadati</taxon>
        <taxon>Pseudomonadota</taxon>
        <taxon>Alphaproteobacteria</taxon>
        <taxon>Rhodobacterales</taxon>
        <taxon>Roseobacteraceae</taxon>
        <taxon>Sulfitobacter</taxon>
    </lineage>
</organism>
<dbReference type="Gene3D" id="3.90.15.10">
    <property type="entry name" value="Topoisomerase I, Chain A, domain 3"/>
    <property type="match status" value="1"/>
</dbReference>
<evidence type="ECO:0000256" key="6">
    <source>
        <dbReference type="ARBA" id="ARBA00023235"/>
    </source>
</evidence>
<dbReference type="InterPro" id="IPR011010">
    <property type="entry name" value="DNA_brk_join_enz"/>
</dbReference>
<name>A0ABY0SJM9_9RHOB</name>
<dbReference type="InterPro" id="IPR001631">
    <property type="entry name" value="TopoI"/>
</dbReference>
<dbReference type="SUPFAM" id="SSF56349">
    <property type="entry name" value="DNA breaking-rejoining enzymes"/>
    <property type="match status" value="1"/>
</dbReference>
<dbReference type="PRINTS" id="PR00416">
    <property type="entry name" value="EUTPISMRASEI"/>
</dbReference>
<feature type="domain" description="DNA topoisomerase IB N-terminal" evidence="9">
    <location>
        <begin position="39"/>
        <end position="87"/>
    </location>
</feature>
<dbReference type="Gene3D" id="1.10.132.120">
    <property type="match status" value="1"/>
</dbReference>
<dbReference type="SUPFAM" id="SSF55869">
    <property type="entry name" value="DNA topoisomerase I domain"/>
    <property type="match status" value="1"/>
</dbReference>
<dbReference type="InterPro" id="IPR013500">
    <property type="entry name" value="TopoI_cat_euk"/>
</dbReference>
<feature type="region of interest" description="Disordered" evidence="7">
    <location>
        <begin position="1"/>
        <end position="20"/>
    </location>
</feature>
<evidence type="ECO:0000256" key="2">
    <source>
        <dbReference type="ARBA" id="ARBA00006645"/>
    </source>
</evidence>
<evidence type="ECO:0000313" key="10">
    <source>
        <dbReference type="EMBL" id="SDP31411.1"/>
    </source>
</evidence>
<keyword evidence="4" id="KW-0799">Topoisomerase</keyword>
<accession>A0ABY0SJM9</accession>
<feature type="domain" description="DNA topoisomerase I catalytic core eukaryotic-type" evidence="8">
    <location>
        <begin position="101"/>
        <end position="276"/>
    </location>
</feature>
<reference evidence="10 11" key="1">
    <citation type="submission" date="2016-10" db="EMBL/GenBank/DDBJ databases">
        <authorList>
            <person name="Varghese N."/>
            <person name="Submissions S."/>
        </authorList>
    </citation>
    <scope>NUCLEOTIDE SEQUENCE [LARGE SCALE GENOMIC DNA]</scope>
    <source>
        <strain evidence="10 11">DSM 17584</strain>
    </source>
</reference>
<dbReference type="PROSITE" id="PS52038">
    <property type="entry name" value="TOPO_IB_2"/>
    <property type="match status" value="1"/>
</dbReference>
<dbReference type="Pfam" id="PF01028">
    <property type="entry name" value="Topoisom_I"/>
    <property type="match status" value="1"/>
</dbReference>
<dbReference type="Pfam" id="PF21338">
    <property type="entry name" value="Top1B_N_bact"/>
    <property type="match status" value="1"/>
</dbReference>
<dbReference type="EMBL" id="FNJD01000013">
    <property type="protein sequence ID" value="SDP31411.1"/>
    <property type="molecule type" value="Genomic_DNA"/>
</dbReference>
<sequence>MRCSSFPPKSRRPDRMGGAGLTYYGDDRPGIARQRHGRGFTYKAPDGATIARGAERARLEAMAVPPAYEDVWMTPLANGHLLATGRDARDRKQYRYHEKWSEAQSETKFASLIDFAHALPRLRRFVARDLDQEAGERSFALASAVTLIDRASLRVGNADYTRENGSYGTLTLRAKHVKLDGNVIRLRYTAKGGKKVRRQINDRTLAKTLDKVSDLPGAELLTWADAQGTVQQLNSAGLNSYIAEAAGCDDFTAKTFRTWAGTVAAFEAAEQGHATIKQLAEAAAAQLSNTPTVARNSYIHPAVIDLAGADAPAIDVGRKTGLFASEARLLAYLEQC</sequence>
<dbReference type="InterPro" id="IPR035447">
    <property type="entry name" value="DNA_topo_I_N_sf"/>
</dbReference>
<evidence type="ECO:0000259" key="9">
    <source>
        <dbReference type="Pfam" id="PF21338"/>
    </source>
</evidence>
<keyword evidence="5" id="KW-0238">DNA-binding</keyword>
<comment type="similarity">
    <text evidence="2">Belongs to the type IB topoisomerase family.</text>
</comment>
<keyword evidence="11" id="KW-1185">Reference proteome</keyword>
<dbReference type="InterPro" id="IPR014711">
    <property type="entry name" value="TopoI_cat_a-hlx-sub_euk"/>
</dbReference>
<comment type="caution">
    <text evidence="10">The sequence shown here is derived from an EMBL/GenBank/DDBJ whole genome shotgun (WGS) entry which is preliminary data.</text>
</comment>
<evidence type="ECO:0000256" key="4">
    <source>
        <dbReference type="ARBA" id="ARBA00023029"/>
    </source>
</evidence>
<keyword evidence="6" id="KW-0413">Isomerase</keyword>
<comment type="catalytic activity">
    <reaction evidence="1">
        <text>ATP-independent breakage of single-stranded DNA, followed by passage and rejoining.</text>
        <dbReference type="EC" id="5.6.2.1"/>
    </reaction>
</comment>
<dbReference type="Gene3D" id="3.30.66.10">
    <property type="entry name" value="DNA topoisomerase I domain"/>
    <property type="match status" value="1"/>
</dbReference>
<dbReference type="InterPro" id="IPR049331">
    <property type="entry name" value="Top1B_N_bact"/>
</dbReference>
<gene>
    <name evidence="10" type="ORF">SAMN04488512_11332</name>
</gene>
<dbReference type="EC" id="5.6.2.1" evidence="3"/>
<evidence type="ECO:0000256" key="3">
    <source>
        <dbReference type="ARBA" id="ARBA00012891"/>
    </source>
</evidence>
<proteinExistence type="inferred from homology"/>
<evidence type="ECO:0000256" key="7">
    <source>
        <dbReference type="SAM" id="MobiDB-lite"/>
    </source>
</evidence>
<evidence type="ECO:0000259" key="8">
    <source>
        <dbReference type="Pfam" id="PF01028"/>
    </source>
</evidence>
<evidence type="ECO:0000256" key="5">
    <source>
        <dbReference type="ARBA" id="ARBA00023125"/>
    </source>
</evidence>
<evidence type="ECO:0000313" key="11">
    <source>
        <dbReference type="Proteomes" id="UP000198646"/>
    </source>
</evidence>
<dbReference type="Proteomes" id="UP000198646">
    <property type="component" value="Unassembled WGS sequence"/>
</dbReference>
<evidence type="ECO:0000256" key="1">
    <source>
        <dbReference type="ARBA" id="ARBA00000213"/>
    </source>
</evidence>
<protein>
    <recommendedName>
        <fullName evidence="3">DNA topoisomerase</fullName>
        <ecNumber evidence="3">5.6.2.1</ecNumber>
    </recommendedName>
</protein>